<evidence type="ECO:0000259" key="1">
    <source>
        <dbReference type="Pfam" id="PF13530"/>
    </source>
</evidence>
<name>A0A1Y2BSA2_9FUNG</name>
<sequence length="479" mass="53446">MTIENRGFEIRQLVTEADAAAAARVGSLAYTFTNQYSDGTLQHFFRWVTDKQSHEDKQVWGIFHSQLDNLDDDFMNAPVSVDAKTAGEAATLVAPTPGLIAHWIHRNFKINLFGTVRSLGGLAFVGVDMKHKKRGYAKVLVTQWLKDCFAKGQYLVALHPFRPDFYGNMGFGLSSPYYDYVISPSALPKDFVSVNGAKVKGEPSFNALKTLKPTHLEEMVECQNRYSSQIHGMIQRNALSISEQAFKSKGVTRVLGYRDNSGILRGYLLFTFETTTSGGLINDLKIADLVHETTEALYAFIKFLREQDDQIRYIKLTTQETDFFRLLNDPRSGPAAGEQSGIVGFGRETAKQSIALQYKVVNLEKLFSEYFADRDFNGVDDFKLWINAEDTFTPEMNPPVLLQFKKGRVSVLEVGGNHSDKADASMYLGIADFSALVVGAVSAKLLARYGKANVEPATKLNIVSRIFYSEDSPSNSVFF</sequence>
<dbReference type="Pfam" id="PF13530">
    <property type="entry name" value="SCP2_2"/>
    <property type="match status" value="1"/>
</dbReference>
<dbReference type="InterPro" id="IPR016181">
    <property type="entry name" value="Acyl_CoA_acyltransferase"/>
</dbReference>
<comment type="caution">
    <text evidence="3">The sequence shown here is derived from an EMBL/GenBank/DDBJ whole genome shotgun (WGS) entry which is preliminary data.</text>
</comment>
<dbReference type="AlphaFoldDB" id="A0A1Y2BSA2"/>
<dbReference type="SUPFAM" id="SSF55718">
    <property type="entry name" value="SCP-like"/>
    <property type="match status" value="1"/>
</dbReference>
<dbReference type="InterPro" id="IPR051554">
    <property type="entry name" value="Acetyltransferase_Eis"/>
</dbReference>
<dbReference type="PANTHER" id="PTHR37817">
    <property type="entry name" value="N-ACETYLTRANSFERASE EIS"/>
    <property type="match status" value="1"/>
</dbReference>
<evidence type="ECO:0000313" key="4">
    <source>
        <dbReference type="Proteomes" id="UP000193642"/>
    </source>
</evidence>
<keyword evidence="4" id="KW-1185">Reference proteome</keyword>
<dbReference type="InterPro" id="IPR025559">
    <property type="entry name" value="Eis_dom"/>
</dbReference>
<gene>
    <name evidence="3" type="ORF">BCR33DRAFT_721365</name>
</gene>
<feature type="domain" description="Eis-like acetyltransferase" evidence="2">
    <location>
        <begin position="232"/>
        <end position="331"/>
    </location>
</feature>
<evidence type="ECO:0008006" key="5">
    <source>
        <dbReference type="Google" id="ProtNLM"/>
    </source>
</evidence>
<organism evidence="3 4">
    <name type="scientific">Rhizoclosmatium globosum</name>
    <dbReference type="NCBI Taxonomy" id="329046"/>
    <lineage>
        <taxon>Eukaryota</taxon>
        <taxon>Fungi</taxon>
        <taxon>Fungi incertae sedis</taxon>
        <taxon>Chytridiomycota</taxon>
        <taxon>Chytridiomycota incertae sedis</taxon>
        <taxon>Chytridiomycetes</taxon>
        <taxon>Chytridiales</taxon>
        <taxon>Chytriomycetaceae</taxon>
        <taxon>Rhizoclosmatium</taxon>
    </lineage>
</organism>
<dbReference type="Pfam" id="PF17668">
    <property type="entry name" value="Acetyltransf_17"/>
    <property type="match status" value="1"/>
</dbReference>
<dbReference type="GO" id="GO:0030649">
    <property type="term" value="P:aminoglycoside antibiotic catabolic process"/>
    <property type="evidence" value="ECO:0007669"/>
    <property type="project" value="TreeGrafter"/>
</dbReference>
<evidence type="ECO:0000259" key="2">
    <source>
        <dbReference type="Pfam" id="PF17668"/>
    </source>
</evidence>
<dbReference type="OrthoDB" id="2125931at2759"/>
<dbReference type="EMBL" id="MCGO01000049">
    <property type="protein sequence ID" value="ORY37631.1"/>
    <property type="molecule type" value="Genomic_DNA"/>
</dbReference>
<dbReference type="GO" id="GO:0034069">
    <property type="term" value="F:aminoglycoside N-acetyltransferase activity"/>
    <property type="evidence" value="ECO:0007669"/>
    <property type="project" value="TreeGrafter"/>
</dbReference>
<evidence type="ECO:0000313" key="3">
    <source>
        <dbReference type="EMBL" id="ORY37631.1"/>
    </source>
</evidence>
<dbReference type="Gene3D" id="3.40.630.30">
    <property type="match status" value="2"/>
</dbReference>
<reference evidence="3 4" key="1">
    <citation type="submission" date="2016-07" db="EMBL/GenBank/DDBJ databases">
        <title>Pervasive Adenine N6-methylation of Active Genes in Fungi.</title>
        <authorList>
            <consortium name="DOE Joint Genome Institute"/>
            <person name="Mondo S.J."/>
            <person name="Dannebaum R.O."/>
            <person name="Kuo R.C."/>
            <person name="Labutti K."/>
            <person name="Haridas S."/>
            <person name="Kuo A."/>
            <person name="Salamov A."/>
            <person name="Ahrendt S.R."/>
            <person name="Lipzen A."/>
            <person name="Sullivan W."/>
            <person name="Andreopoulos W.B."/>
            <person name="Clum A."/>
            <person name="Lindquist E."/>
            <person name="Daum C."/>
            <person name="Ramamoorthy G.K."/>
            <person name="Gryganskyi A."/>
            <person name="Culley D."/>
            <person name="Magnuson J.K."/>
            <person name="James T.Y."/>
            <person name="O'Malley M.A."/>
            <person name="Stajich J.E."/>
            <person name="Spatafora J.W."/>
            <person name="Visel A."/>
            <person name="Grigoriev I.V."/>
        </authorList>
    </citation>
    <scope>NUCLEOTIDE SEQUENCE [LARGE SCALE GENOMIC DNA]</scope>
    <source>
        <strain evidence="3 4">JEL800</strain>
    </source>
</reference>
<protein>
    <recommendedName>
        <fullName evidence="5">N-acetyltransferase domain-containing protein</fullName>
    </recommendedName>
</protein>
<feature type="domain" description="Enhanced intracellular survival protein" evidence="1">
    <location>
        <begin position="371"/>
        <end position="473"/>
    </location>
</feature>
<dbReference type="SUPFAM" id="SSF55729">
    <property type="entry name" value="Acyl-CoA N-acyltransferases (Nat)"/>
    <property type="match status" value="1"/>
</dbReference>
<dbReference type="PANTHER" id="PTHR37817:SF1">
    <property type="entry name" value="N-ACETYLTRANSFERASE EIS"/>
    <property type="match status" value="1"/>
</dbReference>
<dbReference type="InterPro" id="IPR041380">
    <property type="entry name" value="Acetyltransf_17"/>
</dbReference>
<dbReference type="Pfam" id="PF13527">
    <property type="entry name" value="Acetyltransf_9"/>
    <property type="match status" value="1"/>
</dbReference>
<dbReference type="Gene3D" id="3.30.1050.10">
    <property type="entry name" value="SCP2 sterol-binding domain"/>
    <property type="match status" value="1"/>
</dbReference>
<accession>A0A1Y2BSA2</accession>
<dbReference type="InterPro" id="IPR036527">
    <property type="entry name" value="SCP2_sterol-bd_dom_sf"/>
</dbReference>
<proteinExistence type="predicted"/>
<dbReference type="Proteomes" id="UP000193642">
    <property type="component" value="Unassembled WGS sequence"/>
</dbReference>